<dbReference type="PANTHER" id="PTHR35176:SF2">
    <property type="entry name" value="F420H(2)-DEPENDENT REDUCTASE RV1155"/>
    <property type="match status" value="1"/>
</dbReference>
<protein>
    <submittedName>
        <fullName evidence="4">TIGR03618 family F420-dependent PPOX class oxidoreductase</fullName>
    </submittedName>
</protein>
<feature type="compositionally biased region" description="Low complexity" evidence="2">
    <location>
        <begin position="1"/>
        <end position="24"/>
    </location>
</feature>
<feature type="region of interest" description="Disordered" evidence="2">
    <location>
        <begin position="173"/>
        <end position="195"/>
    </location>
</feature>
<dbReference type="Pfam" id="PF01243">
    <property type="entry name" value="PNPOx_N"/>
    <property type="match status" value="1"/>
</dbReference>
<dbReference type="InterPro" id="IPR012349">
    <property type="entry name" value="Split_barrel_FMN-bd"/>
</dbReference>
<dbReference type="NCBIfam" id="TIGR03618">
    <property type="entry name" value="Rv1155_F420"/>
    <property type="match status" value="1"/>
</dbReference>
<comment type="caution">
    <text evidence="4">The sequence shown here is derived from an EMBL/GenBank/DDBJ whole genome shotgun (WGS) entry which is preliminary data.</text>
</comment>
<accession>A0ABU2S544</accession>
<dbReference type="RefSeq" id="WP_311617562.1">
    <property type="nucleotide sequence ID" value="NZ_JAVREV010000005.1"/>
</dbReference>
<feature type="region of interest" description="Disordered" evidence="2">
    <location>
        <begin position="1"/>
        <end position="33"/>
    </location>
</feature>
<dbReference type="PANTHER" id="PTHR35176">
    <property type="entry name" value="HEME OXYGENASE HI_0854-RELATED"/>
    <property type="match status" value="1"/>
</dbReference>
<dbReference type="EMBL" id="JAVREV010000005">
    <property type="protein sequence ID" value="MDT0443195.1"/>
    <property type="molecule type" value="Genomic_DNA"/>
</dbReference>
<evidence type="ECO:0000256" key="1">
    <source>
        <dbReference type="ARBA" id="ARBA00023002"/>
    </source>
</evidence>
<dbReference type="InterPro" id="IPR019920">
    <property type="entry name" value="F420-binding_dom_put"/>
</dbReference>
<name>A0ABU2S544_9ACTN</name>
<keyword evidence="1" id="KW-0560">Oxidoreductase</keyword>
<evidence type="ECO:0000256" key="2">
    <source>
        <dbReference type="SAM" id="MobiDB-lite"/>
    </source>
</evidence>
<dbReference type="Proteomes" id="UP001183615">
    <property type="component" value="Unassembled WGS sequence"/>
</dbReference>
<feature type="domain" description="Pyridoxamine 5'-phosphate oxidase N-terminal" evidence="3">
    <location>
        <begin position="35"/>
        <end position="125"/>
    </location>
</feature>
<evidence type="ECO:0000313" key="5">
    <source>
        <dbReference type="Proteomes" id="UP001183615"/>
    </source>
</evidence>
<gene>
    <name evidence="4" type="ORF">RM779_11390</name>
</gene>
<dbReference type="InterPro" id="IPR052019">
    <property type="entry name" value="F420H2_bilvrd_red/Heme_oxyg"/>
</dbReference>
<dbReference type="InterPro" id="IPR011576">
    <property type="entry name" value="Pyridox_Oxase_N"/>
</dbReference>
<sequence>MNATPRTAATGTPSAGTPSAGKPAAGPPPRPLADAALSGLLAGQRFGVLASVSRDGHPHLTTVAYAWDPATRTLRISSTADRVKARQLRHDPRAALHVRGPDVWSFAVAEGEAEVSEATAAPGDAVGRELLGVLPAPEGQAAEAAFLAQLVAERRVVIRLRVTRLYGAALDVPGAVPPAAEDPAQGSTSARVNPS</sequence>
<evidence type="ECO:0000313" key="4">
    <source>
        <dbReference type="EMBL" id="MDT0443195.1"/>
    </source>
</evidence>
<feature type="compositionally biased region" description="Polar residues" evidence="2">
    <location>
        <begin position="185"/>
        <end position="195"/>
    </location>
</feature>
<proteinExistence type="predicted"/>
<dbReference type="SUPFAM" id="SSF50475">
    <property type="entry name" value="FMN-binding split barrel"/>
    <property type="match status" value="1"/>
</dbReference>
<organism evidence="4 5">
    <name type="scientific">Streptomyces johnsoniae</name>
    <dbReference type="NCBI Taxonomy" id="3075532"/>
    <lineage>
        <taxon>Bacteria</taxon>
        <taxon>Bacillati</taxon>
        <taxon>Actinomycetota</taxon>
        <taxon>Actinomycetes</taxon>
        <taxon>Kitasatosporales</taxon>
        <taxon>Streptomycetaceae</taxon>
        <taxon>Streptomyces</taxon>
    </lineage>
</organism>
<dbReference type="Gene3D" id="2.30.110.10">
    <property type="entry name" value="Electron Transport, Fmn-binding Protein, Chain A"/>
    <property type="match status" value="1"/>
</dbReference>
<keyword evidence="5" id="KW-1185">Reference proteome</keyword>
<reference evidence="5" key="1">
    <citation type="submission" date="2023-07" db="EMBL/GenBank/DDBJ databases">
        <title>30 novel species of actinomycetes from the DSMZ collection.</title>
        <authorList>
            <person name="Nouioui I."/>
        </authorList>
    </citation>
    <scope>NUCLEOTIDE SEQUENCE [LARGE SCALE GENOMIC DNA]</scope>
    <source>
        <strain evidence="5">DSM 41886</strain>
    </source>
</reference>
<evidence type="ECO:0000259" key="3">
    <source>
        <dbReference type="Pfam" id="PF01243"/>
    </source>
</evidence>